<protein>
    <submittedName>
        <fullName evidence="2">Histidine phosphatase family protein</fullName>
    </submittedName>
</protein>
<evidence type="ECO:0000256" key="1">
    <source>
        <dbReference type="PIRSR" id="PIRSR613078-2"/>
    </source>
</evidence>
<dbReference type="AlphaFoldDB" id="A0A975JC12"/>
<organism evidence="2 3">
    <name type="scientific">Sulfitobacter albidus</name>
    <dbReference type="NCBI Taxonomy" id="2829501"/>
    <lineage>
        <taxon>Bacteria</taxon>
        <taxon>Pseudomonadati</taxon>
        <taxon>Pseudomonadota</taxon>
        <taxon>Alphaproteobacteria</taxon>
        <taxon>Rhodobacterales</taxon>
        <taxon>Roseobacteraceae</taxon>
        <taxon>Sulfitobacter</taxon>
    </lineage>
</organism>
<dbReference type="Pfam" id="PF00300">
    <property type="entry name" value="His_Phos_1"/>
    <property type="match status" value="1"/>
</dbReference>
<gene>
    <name evidence="2" type="ORF">KDD17_11915</name>
</gene>
<dbReference type="EMBL" id="CP073581">
    <property type="protein sequence ID" value="QUJ75658.1"/>
    <property type="molecule type" value="Genomic_DNA"/>
</dbReference>
<dbReference type="SUPFAM" id="SSF53254">
    <property type="entry name" value="Phosphoglycerate mutase-like"/>
    <property type="match status" value="1"/>
</dbReference>
<dbReference type="Gene3D" id="3.40.50.1240">
    <property type="entry name" value="Phosphoglycerate mutase-like"/>
    <property type="match status" value="1"/>
</dbReference>
<dbReference type="InterPro" id="IPR029033">
    <property type="entry name" value="His_PPase_superfam"/>
</dbReference>
<keyword evidence="3" id="KW-1185">Reference proteome</keyword>
<name>A0A975JC12_9RHOB</name>
<sequence length="165" mass="17826">MKQLILMRHAKSDWSAGSGSDIARPLNARGRKSAAAVGAWLREGGFTPDAVLCSAATRTQETLERLSLPGKPQITVTRDLYLAEPMVMLAMLQAAEGDSVLMLGHNPGSAAFAETLLETAPQHPDFHRFPTCATLVARFDITEWAVLTPGTGTPQQFIVPRELTD</sequence>
<dbReference type="Proteomes" id="UP000683291">
    <property type="component" value="Chromosome 1"/>
</dbReference>
<dbReference type="PANTHER" id="PTHR47623">
    <property type="entry name" value="OS09G0287300 PROTEIN"/>
    <property type="match status" value="1"/>
</dbReference>
<proteinExistence type="predicted"/>
<feature type="binding site" evidence="1">
    <location>
        <position position="58"/>
    </location>
    <ligand>
        <name>substrate</name>
    </ligand>
</feature>
<reference evidence="2" key="1">
    <citation type="submission" date="2021-04" db="EMBL/GenBank/DDBJ databases">
        <title>Complete genome sequence for Sulfitobacter sp. strain JK7-1.</title>
        <authorList>
            <person name="Park S.-J."/>
        </authorList>
    </citation>
    <scope>NUCLEOTIDE SEQUENCE</scope>
    <source>
        <strain evidence="2">JK7-1</strain>
    </source>
</reference>
<dbReference type="InterPro" id="IPR013078">
    <property type="entry name" value="His_Pase_superF_clade-1"/>
</dbReference>
<evidence type="ECO:0000313" key="2">
    <source>
        <dbReference type="EMBL" id="QUJ75658.1"/>
    </source>
</evidence>
<dbReference type="CDD" id="cd07067">
    <property type="entry name" value="HP_PGM_like"/>
    <property type="match status" value="1"/>
</dbReference>
<dbReference type="PANTHER" id="PTHR47623:SF1">
    <property type="entry name" value="OS09G0287300 PROTEIN"/>
    <property type="match status" value="1"/>
</dbReference>
<dbReference type="SMART" id="SM00855">
    <property type="entry name" value="PGAM"/>
    <property type="match status" value="1"/>
</dbReference>
<dbReference type="KEGG" id="sual:KDD17_11915"/>
<evidence type="ECO:0000313" key="3">
    <source>
        <dbReference type="Proteomes" id="UP000683291"/>
    </source>
</evidence>
<dbReference type="RefSeq" id="WP_212703862.1">
    <property type="nucleotide sequence ID" value="NZ_CP073581.1"/>
</dbReference>
<accession>A0A975JC12</accession>